<dbReference type="EMBL" id="CAFBOS010000084">
    <property type="protein sequence ID" value="CAB4998531.1"/>
    <property type="molecule type" value="Genomic_DNA"/>
</dbReference>
<dbReference type="NCBIfam" id="TIGR00369">
    <property type="entry name" value="unchar_dom_1"/>
    <property type="match status" value="1"/>
</dbReference>
<name>A0A6J7NZV1_9ZZZZ</name>
<comment type="similarity">
    <text evidence="1">Belongs to the thioesterase PaaI family.</text>
</comment>
<evidence type="ECO:0000256" key="1">
    <source>
        <dbReference type="ARBA" id="ARBA00008324"/>
    </source>
</evidence>
<dbReference type="PANTHER" id="PTHR21660">
    <property type="entry name" value="THIOESTERASE SUPERFAMILY MEMBER-RELATED"/>
    <property type="match status" value="1"/>
</dbReference>
<evidence type="ECO:0000313" key="6">
    <source>
        <dbReference type="EMBL" id="CAB4938471.1"/>
    </source>
</evidence>
<keyword evidence="2" id="KW-0378">Hydrolase</keyword>
<evidence type="ECO:0000313" key="5">
    <source>
        <dbReference type="EMBL" id="CAB4836597.1"/>
    </source>
</evidence>
<evidence type="ECO:0000313" key="7">
    <source>
        <dbReference type="EMBL" id="CAB4998531.1"/>
    </source>
</evidence>
<protein>
    <submittedName>
        <fullName evidence="7">Unannotated protein</fullName>
    </submittedName>
</protein>
<dbReference type="Pfam" id="PF03061">
    <property type="entry name" value="4HBT"/>
    <property type="match status" value="1"/>
</dbReference>
<dbReference type="InterPro" id="IPR029069">
    <property type="entry name" value="HotDog_dom_sf"/>
</dbReference>
<evidence type="ECO:0000256" key="2">
    <source>
        <dbReference type="ARBA" id="ARBA00022801"/>
    </source>
</evidence>
<organism evidence="7">
    <name type="scientific">freshwater metagenome</name>
    <dbReference type="NCBI Taxonomy" id="449393"/>
    <lineage>
        <taxon>unclassified sequences</taxon>
        <taxon>metagenomes</taxon>
        <taxon>ecological metagenomes</taxon>
    </lineage>
</organism>
<dbReference type="Gene3D" id="3.10.129.10">
    <property type="entry name" value="Hotdog Thioesterase"/>
    <property type="match status" value="1"/>
</dbReference>
<evidence type="ECO:0000313" key="4">
    <source>
        <dbReference type="EMBL" id="CAB4764568.1"/>
    </source>
</evidence>
<dbReference type="EMBL" id="CAEZYR010000129">
    <property type="protein sequence ID" value="CAB4764568.1"/>
    <property type="molecule type" value="Genomic_DNA"/>
</dbReference>
<sequence length="136" mass="13791">MGQTAGMDRSNPSLGCTYFNQLSYRYVAGDADAILELDVTDDLRGPNGGVHAGITSVLADVAGAMAIAARTERGGATSSVSVHCLAPAKVGPLRATANMLRASKNSAIADVQVTDVGNDGRLVAVAHITCGLFAAS</sequence>
<proteinExistence type="inferred from homology"/>
<reference evidence="7" key="1">
    <citation type="submission" date="2020-05" db="EMBL/GenBank/DDBJ databases">
        <authorList>
            <person name="Chiriac C."/>
            <person name="Salcher M."/>
            <person name="Ghai R."/>
            <person name="Kavagutti S V."/>
        </authorList>
    </citation>
    <scope>NUCLEOTIDE SEQUENCE</scope>
</reference>
<dbReference type="InterPro" id="IPR003736">
    <property type="entry name" value="PAAI_dom"/>
</dbReference>
<dbReference type="SUPFAM" id="SSF54637">
    <property type="entry name" value="Thioesterase/thiol ester dehydrase-isomerase"/>
    <property type="match status" value="1"/>
</dbReference>
<gene>
    <name evidence="4" type="ORF">UFOPK2754_02657</name>
    <name evidence="5" type="ORF">UFOPK3139_03041</name>
    <name evidence="6" type="ORF">UFOPK3543_03101</name>
    <name evidence="7" type="ORF">UFOPK3967_01479</name>
</gene>
<dbReference type="InterPro" id="IPR006683">
    <property type="entry name" value="Thioestr_dom"/>
</dbReference>
<dbReference type="EMBL" id="CAFABA010000200">
    <property type="protein sequence ID" value="CAB4836597.1"/>
    <property type="molecule type" value="Genomic_DNA"/>
</dbReference>
<accession>A0A6J7NZV1</accession>
<dbReference type="InterPro" id="IPR039298">
    <property type="entry name" value="ACOT13"/>
</dbReference>
<dbReference type="PANTHER" id="PTHR21660:SF1">
    <property type="entry name" value="ACYL-COENZYME A THIOESTERASE 13"/>
    <property type="match status" value="1"/>
</dbReference>
<dbReference type="CDD" id="cd03443">
    <property type="entry name" value="PaaI_thioesterase"/>
    <property type="match status" value="1"/>
</dbReference>
<evidence type="ECO:0000259" key="3">
    <source>
        <dbReference type="Pfam" id="PF03061"/>
    </source>
</evidence>
<dbReference type="EMBL" id="CAFBMH010000203">
    <property type="protein sequence ID" value="CAB4938471.1"/>
    <property type="molecule type" value="Genomic_DNA"/>
</dbReference>
<dbReference type="AlphaFoldDB" id="A0A6J7NZV1"/>
<dbReference type="GO" id="GO:0047617">
    <property type="term" value="F:fatty acyl-CoA hydrolase activity"/>
    <property type="evidence" value="ECO:0007669"/>
    <property type="project" value="InterPro"/>
</dbReference>
<feature type="domain" description="Thioesterase" evidence="3">
    <location>
        <begin position="47"/>
        <end position="117"/>
    </location>
</feature>